<evidence type="ECO:0000313" key="1">
    <source>
        <dbReference type="EMBL" id="JAE31883.1"/>
    </source>
</evidence>
<organism evidence="1">
    <name type="scientific">Arundo donax</name>
    <name type="common">Giant reed</name>
    <name type="synonym">Donax arundinaceus</name>
    <dbReference type="NCBI Taxonomy" id="35708"/>
    <lineage>
        <taxon>Eukaryota</taxon>
        <taxon>Viridiplantae</taxon>
        <taxon>Streptophyta</taxon>
        <taxon>Embryophyta</taxon>
        <taxon>Tracheophyta</taxon>
        <taxon>Spermatophyta</taxon>
        <taxon>Magnoliopsida</taxon>
        <taxon>Liliopsida</taxon>
        <taxon>Poales</taxon>
        <taxon>Poaceae</taxon>
        <taxon>PACMAD clade</taxon>
        <taxon>Arundinoideae</taxon>
        <taxon>Arundineae</taxon>
        <taxon>Arundo</taxon>
    </lineage>
</organism>
<sequence>MMIRSSCAMAVMRVITCTA</sequence>
<accession>A0A0A9HG35</accession>
<protein>
    <submittedName>
        <fullName evidence="1">Uncharacterized protein</fullName>
    </submittedName>
</protein>
<dbReference type="AlphaFoldDB" id="A0A0A9HG35"/>
<name>A0A0A9HG35_ARUDO</name>
<reference evidence="1" key="1">
    <citation type="submission" date="2014-09" db="EMBL/GenBank/DDBJ databases">
        <authorList>
            <person name="Magalhaes I.L.F."/>
            <person name="Oliveira U."/>
            <person name="Santos F.R."/>
            <person name="Vidigal T.H.D.A."/>
            <person name="Brescovit A.D."/>
            <person name="Santos A.J."/>
        </authorList>
    </citation>
    <scope>NUCLEOTIDE SEQUENCE</scope>
    <source>
        <tissue evidence="1">Shoot tissue taken approximately 20 cm above the soil surface</tissue>
    </source>
</reference>
<dbReference type="EMBL" id="GBRH01166013">
    <property type="protein sequence ID" value="JAE31883.1"/>
    <property type="molecule type" value="Transcribed_RNA"/>
</dbReference>
<proteinExistence type="predicted"/>
<reference evidence="1" key="2">
    <citation type="journal article" date="2015" name="Data Brief">
        <title>Shoot transcriptome of the giant reed, Arundo donax.</title>
        <authorList>
            <person name="Barrero R.A."/>
            <person name="Guerrero F.D."/>
            <person name="Moolhuijzen P."/>
            <person name="Goolsby J.A."/>
            <person name="Tidwell J."/>
            <person name="Bellgard S.E."/>
            <person name="Bellgard M.I."/>
        </authorList>
    </citation>
    <scope>NUCLEOTIDE SEQUENCE</scope>
    <source>
        <tissue evidence="1">Shoot tissue taken approximately 20 cm above the soil surface</tissue>
    </source>
</reference>